<proteinExistence type="predicted"/>
<gene>
    <name evidence="4" type="ORF">GCM10023171_24630</name>
</gene>
<dbReference type="InterPro" id="IPR050570">
    <property type="entry name" value="Cell_wall_metabolism_enzyme"/>
</dbReference>
<feature type="signal peptide" evidence="2">
    <location>
        <begin position="1"/>
        <end position="29"/>
    </location>
</feature>
<reference evidence="5" key="1">
    <citation type="journal article" date="2019" name="Int. J. Syst. Evol. Microbiol.">
        <title>The Global Catalogue of Microorganisms (GCM) 10K type strain sequencing project: providing services to taxonomists for standard genome sequencing and annotation.</title>
        <authorList>
            <consortium name="The Broad Institute Genomics Platform"/>
            <consortium name="The Broad Institute Genome Sequencing Center for Infectious Disease"/>
            <person name="Wu L."/>
            <person name="Ma J."/>
        </authorList>
    </citation>
    <scope>NUCLEOTIDE SEQUENCE [LARGE SCALE GENOMIC DNA]</scope>
    <source>
        <strain evidence="5">JCM 17839</strain>
    </source>
</reference>
<dbReference type="InterPro" id="IPR011055">
    <property type="entry name" value="Dup_hybrid_motif"/>
</dbReference>
<evidence type="ECO:0000256" key="1">
    <source>
        <dbReference type="SAM" id="MobiDB-lite"/>
    </source>
</evidence>
<name>A0ABP8PG67_9MICO</name>
<organism evidence="4 5">
    <name type="scientific">Microbacterium panaciterrae</name>
    <dbReference type="NCBI Taxonomy" id="985759"/>
    <lineage>
        <taxon>Bacteria</taxon>
        <taxon>Bacillati</taxon>
        <taxon>Actinomycetota</taxon>
        <taxon>Actinomycetes</taxon>
        <taxon>Micrococcales</taxon>
        <taxon>Microbacteriaceae</taxon>
        <taxon>Microbacterium</taxon>
    </lineage>
</organism>
<keyword evidence="2" id="KW-0732">Signal</keyword>
<feature type="chain" id="PRO_5046851876" evidence="2">
    <location>
        <begin position="30"/>
        <end position="428"/>
    </location>
</feature>
<dbReference type="InterPro" id="IPR016047">
    <property type="entry name" value="M23ase_b-sheet_dom"/>
</dbReference>
<comment type="caution">
    <text evidence="4">The sequence shown here is derived from an EMBL/GenBank/DDBJ whole genome shotgun (WGS) entry which is preliminary data.</text>
</comment>
<dbReference type="PANTHER" id="PTHR21666:SF270">
    <property type="entry name" value="MUREIN HYDROLASE ACTIVATOR ENVC"/>
    <property type="match status" value="1"/>
</dbReference>
<dbReference type="PANTHER" id="PTHR21666">
    <property type="entry name" value="PEPTIDASE-RELATED"/>
    <property type="match status" value="1"/>
</dbReference>
<dbReference type="Proteomes" id="UP001500731">
    <property type="component" value="Unassembled WGS sequence"/>
</dbReference>
<evidence type="ECO:0000313" key="4">
    <source>
        <dbReference type="EMBL" id="GAA4487247.1"/>
    </source>
</evidence>
<feature type="domain" description="M23ase beta-sheet core" evidence="3">
    <location>
        <begin position="281"/>
        <end position="374"/>
    </location>
</feature>
<dbReference type="Pfam" id="PF01551">
    <property type="entry name" value="Peptidase_M23"/>
    <property type="match status" value="1"/>
</dbReference>
<evidence type="ECO:0000259" key="3">
    <source>
        <dbReference type="Pfam" id="PF01551"/>
    </source>
</evidence>
<dbReference type="Gene3D" id="2.70.70.10">
    <property type="entry name" value="Glucose Permease (Domain IIA)"/>
    <property type="match status" value="1"/>
</dbReference>
<evidence type="ECO:0000256" key="2">
    <source>
        <dbReference type="SAM" id="SignalP"/>
    </source>
</evidence>
<dbReference type="CDD" id="cd12797">
    <property type="entry name" value="M23_peptidase"/>
    <property type="match status" value="1"/>
</dbReference>
<keyword evidence="5" id="KW-1185">Reference proteome</keyword>
<accession>A0ABP8PG67</accession>
<sequence length="428" mass="44309">MGMRKITASRAAMLIALGGVCLLALSACTASPGGTGTPSTSASPAATPGSGIRPGYQDQTALEFSPLIIDALSSQVVPVEGSDGLIYVAYELRVLNSAPRDATITAIETLAGDEGGAVLATVDQARIASNTMLIGGAERNTATIPAGRTAIVVFRDTYPARADVPKTFTHRIHATFAAPKEGAPRLAANYPDQVAQIGGALTTSTDAPLVIGSPVSGTNWFANNGLDPTRLNAHSDVVIPLGGRIVSAETYGIDFMRIDPATMSSDRGDPTQNASYLAFDEPLLAVADGKVVRADTDHPDVAPQVLPDLSVLEDATGNQVVLDLGGGVFATYAHMKQGSATVKVGDTVTKGQEIGRLGNSGNTSEAHLHFQLQRGSLISADNVPWVFDTFESIGALSADQTHIVAPPKPGTRTKEIPVFGSVFSIPAK</sequence>
<protein>
    <submittedName>
        <fullName evidence="4">M23 family metallopeptidase</fullName>
    </submittedName>
</protein>
<feature type="region of interest" description="Disordered" evidence="1">
    <location>
        <begin position="33"/>
        <end position="52"/>
    </location>
</feature>
<dbReference type="SUPFAM" id="SSF51261">
    <property type="entry name" value="Duplicated hybrid motif"/>
    <property type="match status" value="1"/>
</dbReference>
<feature type="compositionally biased region" description="Low complexity" evidence="1">
    <location>
        <begin position="33"/>
        <end position="51"/>
    </location>
</feature>
<dbReference type="EMBL" id="BAABGP010000017">
    <property type="protein sequence ID" value="GAA4487247.1"/>
    <property type="molecule type" value="Genomic_DNA"/>
</dbReference>
<dbReference type="PROSITE" id="PS51257">
    <property type="entry name" value="PROKAR_LIPOPROTEIN"/>
    <property type="match status" value="1"/>
</dbReference>
<evidence type="ECO:0000313" key="5">
    <source>
        <dbReference type="Proteomes" id="UP001500731"/>
    </source>
</evidence>